<protein>
    <submittedName>
        <fullName evidence="4">SDR family oxidoreductase</fullName>
    </submittedName>
</protein>
<comment type="caution">
    <text evidence="4">The sequence shown here is derived from an EMBL/GenBank/DDBJ whole genome shotgun (WGS) entry which is preliminary data.</text>
</comment>
<dbReference type="PANTHER" id="PTHR43639">
    <property type="entry name" value="OXIDOREDUCTASE, SHORT-CHAIN DEHYDROGENASE/REDUCTASE FAMILY (AFU_ORTHOLOGUE AFUA_5G02870)"/>
    <property type="match status" value="1"/>
</dbReference>
<keyword evidence="2" id="KW-0560">Oxidoreductase</keyword>
<organism evidence="4 5">
    <name type="scientific">Pigmentiphaga soli</name>
    <dbReference type="NCBI Taxonomy" id="1007095"/>
    <lineage>
        <taxon>Bacteria</taxon>
        <taxon>Pseudomonadati</taxon>
        <taxon>Pseudomonadota</taxon>
        <taxon>Betaproteobacteria</taxon>
        <taxon>Burkholderiales</taxon>
        <taxon>Alcaligenaceae</taxon>
        <taxon>Pigmentiphaga</taxon>
    </lineage>
</organism>
<evidence type="ECO:0000256" key="3">
    <source>
        <dbReference type="SAM" id="MobiDB-lite"/>
    </source>
</evidence>
<dbReference type="RefSeq" id="WP_345245483.1">
    <property type="nucleotide sequence ID" value="NZ_BAABFO010000001.1"/>
</dbReference>
<dbReference type="Proteomes" id="UP001501671">
    <property type="component" value="Unassembled WGS sequence"/>
</dbReference>
<evidence type="ECO:0000313" key="4">
    <source>
        <dbReference type="EMBL" id="GAA4322427.1"/>
    </source>
</evidence>
<dbReference type="PRINTS" id="PR00081">
    <property type="entry name" value="GDHRDH"/>
</dbReference>
<dbReference type="SUPFAM" id="SSF51735">
    <property type="entry name" value="NAD(P)-binding Rossmann-fold domains"/>
    <property type="match status" value="1"/>
</dbReference>
<keyword evidence="5" id="KW-1185">Reference proteome</keyword>
<proteinExistence type="inferred from homology"/>
<evidence type="ECO:0000256" key="2">
    <source>
        <dbReference type="ARBA" id="ARBA00023002"/>
    </source>
</evidence>
<reference evidence="5" key="1">
    <citation type="journal article" date="2019" name="Int. J. Syst. Evol. Microbiol.">
        <title>The Global Catalogue of Microorganisms (GCM) 10K type strain sequencing project: providing services to taxonomists for standard genome sequencing and annotation.</title>
        <authorList>
            <consortium name="The Broad Institute Genomics Platform"/>
            <consortium name="The Broad Institute Genome Sequencing Center for Infectious Disease"/>
            <person name="Wu L."/>
            <person name="Ma J."/>
        </authorList>
    </citation>
    <scope>NUCLEOTIDE SEQUENCE [LARGE SCALE GENOMIC DNA]</scope>
    <source>
        <strain evidence="5">JCM 17666</strain>
    </source>
</reference>
<dbReference type="Gene3D" id="3.40.50.720">
    <property type="entry name" value="NAD(P)-binding Rossmann-like Domain"/>
    <property type="match status" value="1"/>
</dbReference>
<gene>
    <name evidence="4" type="ORF">GCM10023144_02390</name>
</gene>
<comment type="similarity">
    <text evidence="1">Belongs to the short-chain dehydrogenases/reductases (SDR) family.</text>
</comment>
<dbReference type="Pfam" id="PF13561">
    <property type="entry name" value="adh_short_C2"/>
    <property type="match status" value="1"/>
</dbReference>
<dbReference type="InterPro" id="IPR036291">
    <property type="entry name" value="NAD(P)-bd_dom_sf"/>
</dbReference>
<name>A0ABP8GDN8_9BURK</name>
<evidence type="ECO:0000313" key="5">
    <source>
        <dbReference type="Proteomes" id="UP001501671"/>
    </source>
</evidence>
<dbReference type="InterPro" id="IPR002347">
    <property type="entry name" value="SDR_fam"/>
</dbReference>
<dbReference type="PANTHER" id="PTHR43639:SF1">
    <property type="entry name" value="SHORT-CHAIN DEHYDROGENASE_REDUCTASE FAMILY PROTEIN"/>
    <property type="match status" value="1"/>
</dbReference>
<sequence length="269" mass="27592">MSAGAAAGTPPALREEGNPRPMRDAVAWVVGGSGSLGRAVADALAAAGARVVVSSRHAGNRWAAREGQGAWPHSALELDLSAGARVNRAAREIEERCGRIDLLVNCSAAPIFGDFLALTDEQWDAVLQAKLLGYMRTMRAVLPGMAERRAGAIVNISGRGGRQPTPAHLPGSCANAAVNVLTKGLADAYAPYGIRINAIAPGPIDTPRHHEIADSNAQLKSAASRRLPPVGRLGAPQDIADAVLFLAGPSAAFISGITLPVDGGGTATV</sequence>
<evidence type="ECO:0000256" key="1">
    <source>
        <dbReference type="ARBA" id="ARBA00006484"/>
    </source>
</evidence>
<feature type="region of interest" description="Disordered" evidence="3">
    <location>
        <begin position="1"/>
        <end position="20"/>
    </location>
</feature>
<dbReference type="EMBL" id="BAABFO010000001">
    <property type="protein sequence ID" value="GAA4322427.1"/>
    <property type="molecule type" value="Genomic_DNA"/>
</dbReference>
<accession>A0ABP8GDN8</accession>